<dbReference type="Gene3D" id="3.40.640.10">
    <property type="entry name" value="Type I PLP-dependent aspartate aminotransferase-like (Major domain)"/>
    <property type="match status" value="1"/>
</dbReference>
<dbReference type="EMBL" id="BARV01015380">
    <property type="protein sequence ID" value="GAI30073.1"/>
    <property type="molecule type" value="Genomic_DNA"/>
</dbReference>
<evidence type="ECO:0008006" key="2">
    <source>
        <dbReference type="Google" id="ProtNLM"/>
    </source>
</evidence>
<comment type="caution">
    <text evidence="1">The sequence shown here is derived from an EMBL/GenBank/DDBJ whole genome shotgun (WGS) entry which is preliminary data.</text>
</comment>
<dbReference type="InterPro" id="IPR000653">
    <property type="entry name" value="DegT/StrS_aminotransferase"/>
</dbReference>
<name>X1MFM6_9ZZZZ</name>
<dbReference type="InterPro" id="IPR015421">
    <property type="entry name" value="PyrdxlP-dep_Trfase_major"/>
</dbReference>
<dbReference type="SUPFAM" id="SSF53383">
    <property type="entry name" value="PLP-dependent transferases"/>
    <property type="match status" value="1"/>
</dbReference>
<reference evidence="1" key="1">
    <citation type="journal article" date="2014" name="Front. Microbiol.">
        <title>High frequency of phylogenetically diverse reductive dehalogenase-homologous genes in deep subseafloor sedimentary metagenomes.</title>
        <authorList>
            <person name="Kawai M."/>
            <person name="Futagami T."/>
            <person name="Toyoda A."/>
            <person name="Takaki Y."/>
            <person name="Nishi S."/>
            <person name="Hori S."/>
            <person name="Arai W."/>
            <person name="Tsubouchi T."/>
            <person name="Morono Y."/>
            <person name="Uchiyama I."/>
            <person name="Ito T."/>
            <person name="Fujiyama A."/>
            <person name="Inagaki F."/>
            <person name="Takami H."/>
        </authorList>
    </citation>
    <scope>NUCLEOTIDE SEQUENCE</scope>
    <source>
        <strain evidence="1">Expedition CK06-06</strain>
    </source>
</reference>
<gene>
    <name evidence="1" type="ORF">S06H3_26589</name>
</gene>
<evidence type="ECO:0000313" key="1">
    <source>
        <dbReference type="EMBL" id="GAI30073.1"/>
    </source>
</evidence>
<sequence length="107" mass="11733">MRVNFGELKIGDTAKEHVLRALGKNWVSEGDNVREFEQKFASKFGYKHAIATSSGTDADLVSCASLYDFGGTIDRELGNYLALCPTLIPLTTGGHYKNPPPDRQNLS</sequence>
<dbReference type="AlphaFoldDB" id="X1MFM6"/>
<dbReference type="InterPro" id="IPR015424">
    <property type="entry name" value="PyrdxlP-dep_Trfase"/>
</dbReference>
<feature type="non-terminal residue" evidence="1">
    <location>
        <position position="107"/>
    </location>
</feature>
<organism evidence="1">
    <name type="scientific">marine sediment metagenome</name>
    <dbReference type="NCBI Taxonomy" id="412755"/>
    <lineage>
        <taxon>unclassified sequences</taxon>
        <taxon>metagenomes</taxon>
        <taxon>ecological metagenomes</taxon>
    </lineage>
</organism>
<dbReference type="Pfam" id="PF01041">
    <property type="entry name" value="DegT_DnrJ_EryC1"/>
    <property type="match status" value="1"/>
</dbReference>
<proteinExistence type="predicted"/>
<protein>
    <recommendedName>
        <fullName evidence="2">DegT/DnrJ/EryC1/StrS aminotransferase</fullName>
    </recommendedName>
</protein>
<accession>X1MFM6</accession>